<organism evidence="11 12">
    <name type="scientific">Saccharata proteae CBS 121410</name>
    <dbReference type="NCBI Taxonomy" id="1314787"/>
    <lineage>
        <taxon>Eukaryota</taxon>
        <taxon>Fungi</taxon>
        <taxon>Dikarya</taxon>
        <taxon>Ascomycota</taxon>
        <taxon>Pezizomycotina</taxon>
        <taxon>Dothideomycetes</taxon>
        <taxon>Dothideomycetes incertae sedis</taxon>
        <taxon>Botryosphaeriales</taxon>
        <taxon>Saccharataceae</taxon>
        <taxon>Saccharata</taxon>
    </lineage>
</organism>
<comment type="subunit">
    <text evidence="9">Component of the nuclear pore complex (NPC).</text>
</comment>
<feature type="compositionally biased region" description="Basic and acidic residues" evidence="10">
    <location>
        <begin position="126"/>
        <end position="140"/>
    </location>
</feature>
<keyword evidence="5 9" id="KW-0653">Protein transport</keyword>
<protein>
    <recommendedName>
        <fullName evidence="9">Nuclear pore complex protein Nup85</fullName>
    </recommendedName>
</protein>
<evidence type="ECO:0000313" key="12">
    <source>
        <dbReference type="Proteomes" id="UP000799776"/>
    </source>
</evidence>
<dbReference type="Pfam" id="PF07575">
    <property type="entry name" value="Nucleopor_Nup85"/>
    <property type="match status" value="1"/>
</dbReference>
<dbReference type="AlphaFoldDB" id="A0A9P4M1I1"/>
<keyword evidence="9" id="KW-0472">Membrane</keyword>
<evidence type="ECO:0000256" key="5">
    <source>
        <dbReference type="ARBA" id="ARBA00022927"/>
    </source>
</evidence>
<dbReference type="GO" id="GO:0031080">
    <property type="term" value="C:nuclear pore outer ring"/>
    <property type="evidence" value="ECO:0007669"/>
    <property type="project" value="TreeGrafter"/>
</dbReference>
<proteinExistence type="inferred from homology"/>
<evidence type="ECO:0000256" key="10">
    <source>
        <dbReference type="SAM" id="MobiDB-lite"/>
    </source>
</evidence>
<feature type="compositionally biased region" description="Low complexity" evidence="10">
    <location>
        <begin position="155"/>
        <end position="181"/>
    </location>
</feature>
<dbReference type="EMBL" id="ML978712">
    <property type="protein sequence ID" value="KAF2091242.1"/>
    <property type="molecule type" value="Genomic_DNA"/>
</dbReference>
<dbReference type="GO" id="GO:0017056">
    <property type="term" value="F:structural constituent of nuclear pore"/>
    <property type="evidence" value="ECO:0007669"/>
    <property type="project" value="TreeGrafter"/>
</dbReference>
<sequence length="1064" mass="116106">MERQRLESETSGTPPPSTPARPAWNRGSSASAAKHPSTTPAGPPPPSSSGHTSHSFTPSGQPPFRRSESYAGPGSHGLKSSTNHPFGSPSPASRGRTSPLFRGGRTSPAQRGRAKEDAIMEEDPRETEHDGHHDHDHDHDDLMDDGDGDEFGLGPRSRPASRPGSSRNPLLSPSRPRSRASTMGGSPVRSPAKSRLGKDHHHRLDIRGVAKSIVSSTRPAKLHESDELILETERILNQLGESDGTDEDLVNASEALQTIWDHDFNPVVDFIGPGEDASPLAKADYVASLLLQLHHPPPYNAQSQFNSKSSRRLSTLASSVLQAYAPNRKTPIPKVLIDWLDERHDPSTAEYQTMKAMGGDYSSFPGFWEVIFACVIRGKLNDVVDFLSNANFAVAYSASMDGYSEAGYEGAHLEATNLVASEAIKVLESCPAYMNDDWDIKGNDWMLFRRTVAQAIEDLKHFAEEDRADEDLGYSTRSEGFSYAAASRRAESRVPFEVYESFVIFYDLLLGKPEEIIETSFDWLEATICLTAWWDGEDEEEPITRDSLVKARKAHRGRQSDVTPTQAYIKRLGQSLARVLAEAEKSDFEDKGLSINSNNPVEIALACIFEDNIEGVVGIMRGWSMTLTNAVVEIGGTGHWLGELSSPSQNLMSGFDKSDLMVLSFGQTERKGIKKDDILQKYADLLFSRTNVGPAEGWELAIMVLGRMDRADKANHKISEILDRLPLSSTERVDKILGICNRLALNELANTTAERYANSLAETSYNYGSALLYYARAHNAKKIREVLDLLISLCLIHSTAYPAVSDLDERLQSLIAAPKQTLSHLARTDLEAAKLLQNYLSGYATLRKFYDLRDEAVVAKQAGMKPAHRPLQRKRLAAQALLALINSAADGIRGGLYDPDVDNVIQVDGLLTLLGEALPFVNPNNAIPVLKSADLDILLRAVEDVQTAPSLVYAQCEEHLSAALRAAHGGGGGGEMQQQPRSLRKSVRDLGASAFSLVGSSTEGSGVLVGGSEGGSGVLGKVDVERGWDWRKGLGRGQGGKDVCRVLRLGLARQVAFEWMGGEE</sequence>
<feature type="region of interest" description="Disordered" evidence="10">
    <location>
        <begin position="1"/>
        <end position="204"/>
    </location>
</feature>
<comment type="caution">
    <text evidence="11">The sequence shown here is derived from an EMBL/GenBank/DDBJ whole genome shotgun (WGS) entry which is preliminary data.</text>
</comment>
<keyword evidence="4 9" id="KW-0509">mRNA transport</keyword>
<dbReference type="GO" id="GO:0031965">
    <property type="term" value="C:nuclear membrane"/>
    <property type="evidence" value="ECO:0007669"/>
    <property type="project" value="UniProtKB-UniRule"/>
</dbReference>
<evidence type="ECO:0000256" key="7">
    <source>
        <dbReference type="ARBA" id="ARBA00023132"/>
    </source>
</evidence>
<evidence type="ECO:0000256" key="9">
    <source>
        <dbReference type="RuleBase" id="RU365073"/>
    </source>
</evidence>
<dbReference type="PANTHER" id="PTHR13373">
    <property type="entry name" value="FROUNT PROTEIN-RELATED"/>
    <property type="match status" value="1"/>
</dbReference>
<dbReference type="OrthoDB" id="5422384at2759"/>
<name>A0A9P4M1I1_9PEZI</name>
<keyword evidence="7 9" id="KW-0906">Nuclear pore complex</keyword>
<dbReference type="GO" id="GO:0045893">
    <property type="term" value="P:positive regulation of DNA-templated transcription"/>
    <property type="evidence" value="ECO:0007669"/>
    <property type="project" value="TreeGrafter"/>
</dbReference>
<evidence type="ECO:0000256" key="6">
    <source>
        <dbReference type="ARBA" id="ARBA00023010"/>
    </source>
</evidence>
<keyword evidence="8 9" id="KW-0539">Nucleus</keyword>
<comment type="similarity">
    <text evidence="2 9">Belongs to the nucleoporin Nup85 family.</text>
</comment>
<evidence type="ECO:0000256" key="8">
    <source>
        <dbReference type="ARBA" id="ARBA00023242"/>
    </source>
</evidence>
<dbReference type="PANTHER" id="PTHR13373:SF21">
    <property type="entry name" value="NUCLEAR PORE COMPLEX PROTEIN NUP85"/>
    <property type="match status" value="1"/>
</dbReference>
<evidence type="ECO:0000256" key="2">
    <source>
        <dbReference type="ARBA" id="ARBA00005573"/>
    </source>
</evidence>
<accession>A0A9P4M1I1</accession>
<dbReference type="GO" id="GO:0006406">
    <property type="term" value="P:mRNA export from nucleus"/>
    <property type="evidence" value="ECO:0007669"/>
    <property type="project" value="TreeGrafter"/>
</dbReference>
<keyword evidence="6 9" id="KW-0811">Translocation</keyword>
<reference evidence="11" key="1">
    <citation type="journal article" date="2020" name="Stud. Mycol.">
        <title>101 Dothideomycetes genomes: a test case for predicting lifestyles and emergence of pathogens.</title>
        <authorList>
            <person name="Haridas S."/>
            <person name="Albert R."/>
            <person name="Binder M."/>
            <person name="Bloem J."/>
            <person name="Labutti K."/>
            <person name="Salamov A."/>
            <person name="Andreopoulos B."/>
            <person name="Baker S."/>
            <person name="Barry K."/>
            <person name="Bills G."/>
            <person name="Bluhm B."/>
            <person name="Cannon C."/>
            <person name="Castanera R."/>
            <person name="Culley D."/>
            <person name="Daum C."/>
            <person name="Ezra D."/>
            <person name="Gonzalez J."/>
            <person name="Henrissat B."/>
            <person name="Kuo A."/>
            <person name="Liang C."/>
            <person name="Lipzen A."/>
            <person name="Lutzoni F."/>
            <person name="Magnuson J."/>
            <person name="Mondo S."/>
            <person name="Nolan M."/>
            <person name="Ohm R."/>
            <person name="Pangilinan J."/>
            <person name="Park H.-J."/>
            <person name="Ramirez L."/>
            <person name="Alfaro M."/>
            <person name="Sun H."/>
            <person name="Tritt A."/>
            <person name="Yoshinaga Y."/>
            <person name="Zwiers L.-H."/>
            <person name="Turgeon B."/>
            <person name="Goodwin S."/>
            <person name="Spatafora J."/>
            <person name="Crous P."/>
            <person name="Grigoriev I."/>
        </authorList>
    </citation>
    <scope>NUCLEOTIDE SEQUENCE</scope>
    <source>
        <strain evidence="11">CBS 121410</strain>
    </source>
</reference>
<comment type="function">
    <text evidence="9">Functions as a component of the nuclear pore complex (NPC).</text>
</comment>
<gene>
    <name evidence="11" type="ORF">K490DRAFT_33755</name>
</gene>
<keyword evidence="12" id="KW-1185">Reference proteome</keyword>
<evidence type="ECO:0000256" key="4">
    <source>
        <dbReference type="ARBA" id="ARBA00022816"/>
    </source>
</evidence>
<feature type="compositionally biased region" description="Acidic residues" evidence="10">
    <location>
        <begin position="141"/>
        <end position="150"/>
    </location>
</feature>
<dbReference type="Proteomes" id="UP000799776">
    <property type="component" value="Unassembled WGS sequence"/>
</dbReference>
<evidence type="ECO:0000313" key="11">
    <source>
        <dbReference type="EMBL" id="KAF2091242.1"/>
    </source>
</evidence>
<keyword evidence="3 9" id="KW-0813">Transport</keyword>
<evidence type="ECO:0000256" key="1">
    <source>
        <dbReference type="ARBA" id="ARBA00004567"/>
    </source>
</evidence>
<feature type="compositionally biased region" description="Low complexity" evidence="10">
    <location>
        <begin position="48"/>
        <end position="59"/>
    </location>
</feature>
<dbReference type="InterPro" id="IPR011502">
    <property type="entry name" value="Nucleoporin_Nup85"/>
</dbReference>
<comment type="subcellular location">
    <subcellularLocation>
        <location evidence="1 9">Nucleus</location>
        <location evidence="1 9">Nuclear pore complex</location>
    </subcellularLocation>
</comment>
<dbReference type="GO" id="GO:0006606">
    <property type="term" value="P:protein import into nucleus"/>
    <property type="evidence" value="ECO:0007669"/>
    <property type="project" value="TreeGrafter"/>
</dbReference>
<evidence type="ECO:0000256" key="3">
    <source>
        <dbReference type="ARBA" id="ARBA00022448"/>
    </source>
</evidence>